<evidence type="ECO:0000259" key="3">
    <source>
        <dbReference type="Pfam" id="PF25575"/>
    </source>
</evidence>
<evidence type="ECO:0000256" key="1">
    <source>
        <dbReference type="PROSITE-ProRule" id="PRU00023"/>
    </source>
</evidence>
<evidence type="ECO:0000256" key="2">
    <source>
        <dbReference type="PROSITE-ProRule" id="PRU00339"/>
    </source>
</evidence>
<feature type="repeat" description="ANK" evidence="1">
    <location>
        <begin position="234"/>
        <end position="266"/>
    </location>
</feature>
<gene>
    <name evidence="4" type="ORF">SEVIR_9G158700v2</name>
</gene>
<proteinExistence type="predicted"/>
<dbReference type="InterPro" id="IPR036770">
    <property type="entry name" value="Ankyrin_rpt-contain_sf"/>
</dbReference>
<feature type="repeat" description="ANK" evidence="1">
    <location>
        <begin position="176"/>
        <end position="205"/>
    </location>
</feature>
<dbReference type="AlphaFoldDB" id="A0A4U6SVA3"/>
<dbReference type="PANTHER" id="PTHR46224:SF1">
    <property type="entry name" value="OS12G0634900 PROTEIN"/>
    <property type="match status" value="1"/>
</dbReference>
<dbReference type="InterPro" id="IPR011990">
    <property type="entry name" value="TPR-like_helical_dom_sf"/>
</dbReference>
<keyword evidence="1" id="KW-0040">ANK repeat</keyword>
<dbReference type="Gene3D" id="1.25.40.20">
    <property type="entry name" value="Ankyrin repeat-containing domain"/>
    <property type="match status" value="2"/>
</dbReference>
<dbReference type="Pfam" id="PF25575">
    <property type="entry name" value="TPR_BSK1_C"/>
    <property type="match status" value="1"/>
</dbReference>
<feature type="repeat" description="ANK" evidence="1">
    <location>
        <begin position="205"/>
        <end position="237"/>
    </location>
</feature>
<dbReference type="Gene3D" id="1.25.40.10">
    <property type="entry name" value="Tetratricopeptide repeat domain"/>
    <property type="match status" value="1"/>
</dbReference>
<reference evidence="4" key="1">
    <citation type="submission" date="2019-03" db="EMBL/GenBank/DDBJ databases">
        <title>WGS assembly of Setaria viridis.</title>
        <authorList>
            <person name="Huang P."/>
            <person name="Jenkins J."/>
            <person name="Grimwood J."/>
            <person name="Barry K."/>
            <person name="Healey A."/>
            <person name="Mamidi S."/>
            <person name="Sreedasyam A."/>
            <person name="Shu S."/>
            <person name="Feldman M."/>
            <person name="Wu J."/>
            <person name="Yu Y."/>
            <person name="Chen C."/>
            <person name="Johnson J."/>
            <person name="Rokhsar D."/>
            <person name="Baxter I."/>
            <person name="Schmutz J."/>
            <person name="Brutnell T."/>
            <person name="Kellogg E."/>
        </authorList>
    </citation>
    <scope>NUCLEOTIDE SEQUENCE [LARGE SCALE GENOMIC DNA]</scope>
</reference>
<dbReference type="SMART" id="SM00028">
    <property type="entry name" value="TPR"/>
    <property type="match status" value="1"/>
</dbReference>
<feature type="repeat" description="ANK" evidence="1">
    <location>
        <begin position="141"/>
        <end position="173"/>
    </location>
</feature>
<dbReference type="Gramene" id="TKV92351">
    <property type="protein sequence ID" value="TKV92351"/>
    <property type="gene ID" value="SEVIR_9G158700v2"/>
</dbReference>
<dbReference type="EMBL" id="CM016560">
    <property type="protein sequence ID" value="TKV92351.1"/>
    <property type="molecule type" value="Genomic_DNA"/>
</dbReference>
<evidence type="ECO:0000313" key="4">
    <source>
        <dbReference type="EMBL" id="TKV92351.1"/>
    </source>
</evidence>
<name>A0A4U6SVA3_SETVI</name>
<dbReference type="InterPro" id="IPR002110">
    <property type="entry name" value="Ankyrin_rpt"/>
</dbReference>
<keyword evidence="5" id="KW-1185">Reference proteome</keyword>
<dbReference type="PROSITE" id="PS50005">
    <property type="entry name" value="TPR"/>
    <property type="match status" value="1"/>
</dbReference>
<dbReference type="PANTHER" id="PTHR46224">
    <property type="entry name" value="ANKYRIN REPEAT FAMILY PROTEIN"/>
    <property type="match status" value="1"/>
</dbReference>
<dbReference type="PROSITE" id="PS50297">
    <property type="entry name" value="ANK_REP_REGION"/>
    <property type="match status" value="4"/>
</dbReference>
<dbReference type="PROSITE" id="PS50088">
    <property type="entry name" value="ANK_REPEAT"/>
    <property type="match status" value="5"/>
</dbReference>
<dbReference type="InterPro" id="IPR019734">
    <property type="entry name" value="TPR_rpt"/>
</dbReference>
<dbReference type="OMA" id="DDQDSWP"/>
<dbReference type="Pfam" id="PF12796">
    <property type="entry name" value="Ank_2"/>
    <property type="match status" value="2"/>
</dbReference>
<dbReference type="InterPro" id="IPR051616">
    <property type="entry name" value="Cul2-RING_E3_ligase_SR"/>
</dbReference>
<dbReference type="SMART" id="SM00248">
    <property type="entry name" value="ANK"/>
    <property type="match status" value="6"/>
</dbReference>
<feature type="domain" description="Serine/threonine-protein kinase BSK1-like TPR repeats" evidence="3">
    <location>
        <begin position="327"/>
        <end position="400"/>
    </location>
</feature>
<keyword evidence="2" id="KW-0802">TPR repeat</keyword>
<dbReference type="SUPFAM" id="SSF48403">
    <property type="entry name" value="Ankyrin repeat"/>
    <property type="match status" value="1"/>
</dbReference>
<dbReference type="Pfam" id="PF00023">
    <property type="entry name" value="Ank"/>
    <property type="match status" value="1"/>
</dbReference>
<dbReference type="InterPro" id="IPR058209">
    <property type="entry name" value="TPR_BSK1_C"/>
</dbReference>
<accession>A0A4U6SVA3</accession>
<evidence type="ECO:0000313" key="5">
    <source>
        <dbReference type="Proteomes" id="UP000298652"/>
    </source>
</evidence>
<organism evidence="4 5">
    <name type="scientific">Setaria viridis</name>
    <name type="common">Green bristlegrass</name>
    <name type="synonym">Setaria italica subsp. viridis</name>
    <dbReference type="NCBI Taxonomy" id="4556"/>
    <lineage>
        <taxon>Eukaryota</taxon>
        <taxon>Viridiplantae</taxon>
        <taxon>Streptophyta</taxon>
        <taxon>Embryophyta</taxon>
        <taxon>Tracheophyta</taxon>
        <taxon>Spermatophyta</taxon>
        <taxon>Magnoliopsida</taxon>
        <taxon>Liliopsida</taxon>
        <taxon>Poales</taxon>
        <taxon>Poaceae</taxon>
        <taxon>PACMAD clade</taxon>
        <taxon>Panicoideae</taxon>
        <taxon>Panicodae</taxon>
        <taxon>Paniceae</taxon>
        <taxon>Cenchrinae</taxon>
        <taxon>Setaria</taxon>
    </lineage>
</organism>
<dbReference type="Proteomes" id="UP000298652">
    <property type="component" value="Chromosome 9"/>
</dbReference>
<protein>
    <recommendedName>
        <fullName evidence="3">Serine/threonine-protein kinase BSK1-like TPR repeats domain-containing protein</fullName>
    </recommendedName>
</protein>
<feature type="repeat" description="ANK" evidence="1">
    <location>
        <begin position="104"/>
        <end position="136"/>
    </location>
</feature>
<sequence>MDSLNLPLPSFLAILLHTDDQDQWPPEATLLVAAHHGNVRRLKEIAKRMDVNGKGVSSMLRRTAYEGMNALHAAAGGKGMLPICRYLVEEVKMDVNKRDTFTGKKMTPLQHAVFGGNLPVVRYLLDHGADLHQEGDLECHGKFTALHTAAEKGRCAIAKFLLSRGAYVDGKSCHVTPVHLAVFGGHDSTLKILLDHNADPNKGADLSTPLDMALRTPSLSCLKLLIQAGAEVNGIRNPLAAAAQEGLTEAIKCLLEAGADPNTPDVFGRIPIELAAVYGTSEDVEILFPFTSPIPTVTNWSVDGIINHMKLERKQLEDENFVEERKSELKKQGDDAFRKQDYINASAFYTQAMRVDRYDAGLFSNRSLCWLCIGDGRRALRDATWCNILRPKWVKAYFQKAQALMLLKDYEQACNTLAKGLELDPLNDEADKLYWEAMELKNGSTEAA</sequence>
<dbReference type="SUPFAM" id="SSF48452">
    <property type="entry name" value="TPR-like"/>
    <property type="match status" value="1"/>
</dbReference>
<feature type="repeat" description="TPR" evidence="2">
    <location>
        <begin position="394"/>
        <end position="427"/>
    </location>
</feature>